<sequence length="529" mass="56406">MVARRAALLVLTLALLASWFGWRYDGFAPVRDAWRPLPATPVTAPAGEGNAAAAAPVPSRLVDQQVALLAIRAAERTRDAEARCLAMPDPPGTAWPAATVAARCALLRKAAMPLPVMRELLSRGRAARLHQVHAELLVQHFEDPGRREQIFSAFRQFDGSREAGAIATAWLRAAPRDPYALTAAGWQRLAGLAGADPAADATRRAVGEAQDQFERALAAEPRLVPACVGAARGARLLADWPRHDALIGRCREIDPEGFHVLAEVAEAARQRPDGAATLQALAAFAAEAGSRRPVLASLANLPASAAAAAAGEGDVVAAWDRALHDAPPPVEVLVAAATRLTYEDPLQALLLRSQALRFDPCGWACHRRERLELLVNAGQLPWAETEMTALLAAAPDDWALLGRLEAVRRVIGPATAMADGDTGSGATSPWFDQVEACLQAISAGNRADAAAPACSAELVEARPDDPYAWYARLRWLERSGRPGAHLALRRLMETVDRGKPEQRALLDRTLAEHVPAPRTTGGWVAAGGR</sequence>
<dbReference type="RefSeq" id="WP_026815991.1">
    <property type="nucleotide sequence ID" value="NZ_AUFF01000001.1"/>
</dbReference>
<dbReference type="SUPFAM" id="SSF48452">
    <property type="entry name" value="TPR-like"/>
    <property type="match status" value="1"/>
</dbReference>
<keyword evidence="2" id="KW-1185">Reference proteome</keyword>
<dbReference type="OrthoDB" id="6020252at2"/>
<reference evidence="1 2" key="1">
    <citation type="submission" date="2013-09" db="EMBL/GenBank/DDBJ databases">
        <title>Genome sequencing of Arenimonas composti.</title>
        <authorList>
            <person name="Chen F."/>
            <person name="Wang G."/>
        </authorList>
    </citation>
    <scope>NUCLEOTIDE SEQUENCE [LARGE SCALE GENOMIC DNA]</scope>
    <source>
        <strain evidence="1 2">TR7-09</strain>
    </source>
</reference>
<evidence type="ECO:0000313" key="1">
    <source>
        <dbReference type="EMBL" id="KFN48269.1"/>
    </source>
</evidence>
<dbReference type="EMBL" id="AWXU01000056">
    <property type="protein sequence ID" value="KFN48269.1"/>
    <property type="molecule type" value="Genomic_DNA"/>
</dbReference>
<protein>
    <submittedName>
        <fullName evidence="1">Uncharacterized protein</fullName>
    </submittedName>
</protein>
<proteinExistence type="predicted"/>
<dbReference type="STRING" id="1121013.GCA_000426365_00471"/>
<gene>
    <name evidence="1" type="ORF">P873_01550</name>
</gene>
<organism evidence="1 2">
    <name type="scientific">Arenimonas composti TR7-09 = DSM 18010</name>
    <dbReference type="NCBI Taxonomy" id="1121013"/>
    <lineage>
        <taxon>Bacteria</taxon>
        <taxon>Pseudomonadati</taxon>
        <taxon>Pseudomonadota</taxon>
        <taxon>Gammaproteobacteria</taxon>
        <taxon>Lysobacterales</taxon>
        <taxon>Lysobacteraceae</taxon>
        <taxon>Arenimonas</taxon>
    </lineage>
</organism>
<comment type="caution">
    <text evidence="1">The sequence shown here is derived from an EMBL/GenBank/DDBJ whole genome shotgun (WGS) entry which is preliminary data.</text>
</comment>
<dbReference type="AlphaFoldDB" id="A0A091BBQ7"/>
<name>A0A091BBQ7_9GAMM</name>
<dbReference type="Proteomes" id="UP000029391">
    <property type="component" value="Unassembled WGS sequence"/>
</dbReference>
<evidence type="ECO:0000313" key="2">
    <source>
        <dbReference type="Proteomes" id="UP000029391"/>
    </source>
</evidence>
<dbReference type="InterPro" id="IPR011990">
    <property type="entry name" value="TPR-like_helical_dom_sf"/>
</dbReference>
<accession>A0A091BBQ7</accession>